<dbReference type="InterPro" id="IPR039329">
    <property type="entry name" value="SIAE"/>
</dbReference>
<dbReference type="SUPFAM" id="SSF52266">
    <property type="entry name" value="SGNH hydrolase"/>
    <property type="match status" value="1"/>
</dbReference>
<dbReference type="PANTHER" id="PTHR22901">
    <property type="entry name" value="SIALATE O-ACETYLESTERASE"/>
    <property type="match status" value="1"/>
</dbReference>
<feature type="domain" description="Sialate O-acetylesterase" evidence="3">
    <location>
        <begin position="101"/>
        <end position="219"/>
    </location>
</feature>
<accession>A0ABW6DCA8</accession>
<dbReference type="Gene3D" id="2.60.40.10">
    <property type="entry name" value="Immunoglobulins"/>
    <property type="match status" value="1"/>
</dbReference>
<dbReference type="InterPro" id="IPR036514">
    <property type="entry name" value="SGNH_hydro_sf"/>
</dbReference>
<keyword evidence="5" id="KW-1185">Reference proteome</keyword>
<keyword evidence="2" id="KW-0732">Signal</keyword>
<gene>
    <name evidence="4" type="ORF">U0R10_07915</name>
</gene>
<organism evidence="4 5">
    <name type="scientific">Aquirufa avitistagni</name>
    <dbReference type="NCBI Taxonomy" id="3104728"/>
    <lineage>
        <taxon>Bacteria</taxon>
        <taxon>Pseudomonadati</taxon>
        <taxon>Bacteroidota</taxon>
        <taxon>Cytophagia</taxon>
        <taxon>Cytophagales</taxon>
        <taxon>Flectobacillaceae</taxon>
        <taxon>Aquirufa</taxon>
    </lineage>
</organism>
<evidence type="ECO:0000256" key="2">
    <source>
        <dbReference type="SAM" id="SignalP"/>
    </source>
</evidence>
<evidence type="ECO:0000259" key="3">
    <source>
        <dbReference type="Pfam" id="PF03629"/>
    </source>
</evidence>
<evidence type="ECO:0000313" key="5">
    <source>
        <dbReference type="Proteomes" id="UP001598138"/>
    </source>
</evidence>
<dbReference type="PANTHER" id="PTHR22901:SF0">
    <property type="entry name" value="SIALATE O-ACETYLESTERASE"/>
    <property type="match status" value="1"/>
</dbReference>
<dbReference type="RefSeq" id="WP_377983422.1">
    <property type="nucleotide sequence ID" value="NZ_JBBKXZ010000002.1"/>
</dbReference>
<dbReference type="EMBL" id="JBBKXZ010000002">
    <property type="protein sequence ID" value="MFD3394542.1"/>
    <property type="molecule type" value="Genomic_DNA"/>
</dbReference>
<keyword evidence="1" id="KW-0378">Hydrolase</keyword>
<dbReference type="InterPro" id="IPR008979">
    <property type="entry name" value="Galactose-bd-like_sf"/>
</dbReference>
<evidence type="ECO:0000256" key="1">
    <source>
        <dbReference type="ARBA" id="ARBA00022801"/>
    </source>
</evidence>
<feature type="signal peptide" evidence="2">
    <location>
        <begin position="1"/>
        <end position="18"/>
    </location>
</feature>
<protein>
    <submittedName>
        <fullName evidence="4">Sialate O-acetylesterase</fullName>
    </submittedName>
</protein>
<sequence>MKNWALFLLLIFGQNAFAQIKLPSLVSNGMILQRDQATTLWGWASPDEKIRVQLGKKTIRTQADAQGNWQTQLPAYPAGGPHTLKLSGKNEIVLEDVLFGDVWLCSGQSNMVLNMERVKELYAEEIRKAQYPQIRNFFIPNAISKVNVQAQLPASNWIPVTPENVLKMGAVSYFFARDLYAKHQVPIGIINSSVGGTPIEAWISEAGLKEFPAYVKDTSKIIAQPAVQKKSADRGLAEKWADPSYQPKGWKRFAIPGYWEDQGLKDLNGVVWFRREIDIPASLAGMPANLFLGRIVDADQVYVNGEQVGNITYQYPPRRYTVKTGLLKAGKNLLVIRVTNTAGKGGFVPDKRYEMLVGNQTFDLQGDWNYKVGEVFPPQFAPPAPNQFPPTSLYNAMIAPFTSYGLKGIVWYQGESNAGKPEIYERLLPALAKDWRAQFKQPEIPFLYVQLPGFLDRNFLPSESNWAVLREGQRKSLTIPKSGMAVTLDLGEWNDIHPLTKKPIGERLALAARKLAYGENIISSGPIYASHTIEGNRVRIQFSEKGSGLSINKQDEDELTYFAIAGKDKKFVWAKAIIEGDSVVVWSDEVSEPLMVRYAWADNPEGANLINREGLPASPFQTTIK</sequence>
<evidence type="ECO:0000313" key="4">
    <source>
        <dbReference type="EMBL" id="MFD3394542.1"/>
    </source>
</evidence>
<dbReference type="Gene3D" id="2.60.120.260">
    <property type="entry name" value="Galactose-binding domain-like"/>
    <property type="match status" value="1"/>
</dbReference>
<feature type="chain" id="PRO_5045812485" evidence="2">
    <location>
        <begin position="19"/>
        <end position="625"/>
    </location>
</feature>
<feature type="domain" description="Sialate O-acetylesterase" evidence="3">
    <location>
        <begin position="391"/>
        <end position="509"/>
    </location>
</feature>
<comment type="caution">
    <text evidence="4">The sequence shown here is derived from an EMBL/GenBank/DDBJ whole genome shotgun (WGS) entry which is preliminary data.</text>
</comment>
<name>A0ABW6DCA8_9BACT</name>
<reference evidence="4 5" key="1">
    <citation type="submission" date="2024-03" db="EMBL/GenBank/DDBJ databases">
        <title>Aquirufa genome sequencing.</title>
        <authorList>
            <person name="Pitt A."/>
            <person name="Hahn M.W."/>
        </authorList>
    </citation>
    <scope>NUCLEOTIDE SEQUENCE [LARGE SCALE GENOMIC DNA]</scope>
    <source>
        <strain evidence="4 5">OSTEICH-129V</strain>
    </source>
</reference>
<proteinExistence type="predicted"/>
<dbReference type="InterPro" id="IPR013783">
    <property type="entry name" value="Ig-like_fold"/>
</dbReference>
<dbReference type="SUPFAM" id="SSF49785">
    <property type="entry name" value="Galactose-binding domain-like"/>
    <property type="match status" value="1"/>
</dbReference>
<dbReference type="InterPro" id="IPR005181">
    <property type="entry name" value="SASA"/>
</dbReference>
<dbReference type="Pfam" id="PF03629">
    <property type="entry name" value="SASA"/>
    <property type="match status" value="2"/>
</dbReference>
<dbReference type="Proteomes" id="UP001598138">
    <property type="component" value="Unassembled WGS sequence"/>
</dbReference>
<dbReference type="Gene3D" id="3.40.50.1110">
    <property type="entry name" value="SGNH hydrolase"/>
    <property type="match status" value="1"/>
</dbReference>